<feature type="compositionally biased region" description="Basic and acidic residues" evidence="1">
    <location>
        <begin position="52"/>
        <end position="67"/>
    </location>
</feature>
<feature type="non-terminal residue" evidence="2">
    <location>
        <position position="1"/>
    </location>
</feature>
<sequence>EDSEKNGVVEPTEGKDITERMRDLMVSEVGTDASLYNTAFGSTLLVSSYNDSEDKNGTSDDHAKISVDDDGDVTPEVGT</sequence>
<reference evidence="2" key="1">
    <citation type="submission" date="2014-12" db="EMBL/GenBank/DDBJ databases">
        <title>Insight into the proteome of Arion vulgaris.</title>
        <authorList>
            <person name="Aradska J."/>
            <person name="Bulat T."/>
            <person name="Smidak R."/>
            <person name="Sarate P."/>
            <person name="Gangsoo J."/>
            <person name="Sialana F."/>
            <person name="Bilban M."/>
            <person name="Lubec G."/>
        </authorList>
    </citation>
    <scope>NUCLEOTIDE SEQUENCE</scope>
    <source>
        <tissue evidence="2">Skin</tissue>
    </source>
</reference>
<dbReference type="AlphaFoldDB" id="A0A0B7BWI5"/>
<gene>
    <name evidence="2" type="primary">ORF215497</name>
</gene>
<feature type="non-terminal residue" evidence="2">
    <location>
        <position position="79"/>
    </location>
</feature>
<accession>A0A0B7BWI5</accession>
<evidence type="ECO:0000313" key="2">
    <source>
        <dbReference type="EMBL" id="CEK97343.1"/>
    </source>
</evidence>
<feature type="region of interest" description="Disordered" evidence="1">
    <location>
        <begin position="49"/>
        <end position="79"/>
    </location>
</feature>
<organism evidence="2">
    <name type="scientific">Arion vulgaris</name>
    <dbReference type="NCBI Taxonomy" id="1028688"/>
    <lineage>
        <taxon>Eukaryota</taxon>
        <taxon>Metazoa</taxon>
        <taxon>Spiralia</taxon>
        <taxon>Lophotrochozoa</taxon>
        <taxon>Mollusca</taxon>
        <taxon>Gastropoda</taxon>
        <taxon>Heterobranchia</taxon>
        <taxon>Euthyneura</taxon>
        <taxon>Panpulmonata</taxon>
        <taxon>Eupulmonata</taxon>
        <taxon>Stylommatophora</taxon>
        <taxon>Helicina</taxon>
        <taxon>Arionoidea</taxon>
        <taxon>Arionidae</taxon>
        <taxon>Arion</taxon>
    </lineage>
</organism>
<protein>
    <submittedName>
        <fullName evidence="2">Uncharacterized protein</fullName>
    </submittedName>
</protein>
<name>A0A0B7BWI5_9EUPU</name>
<proteinExistence type="predicted"/>
<evidence type="ECO:0000256" key="1">
    <source>
        <dbReference type="SAM" id="MobiDB-lite"/>
    </source>
</evidence>
<dbReference type="EMBL" id="HACG01050478">
    <property type="protein sequence ID" value="CEK97343.1"/>
    <property type="molecule type" value="Transcribed_RNA"/>
</dbReference>